<dbReference type="PANTHER" id="PTHR44858">
    <property type="entry name" value="TETRATRICOPEPTIDE REPEAT PROTEIN 6"/>
    <property type="match status" value="1"/>
</dbReference>
<dbReference type="PROSITE" id="PS50005">
    <property type="entry name" value="TPR"/>
    <property type="match status" value="4"/>
</dbReference>
<feature type="chain" id="PRO_5012234083" evidence="4">
    <location>
        <begin position="42"/>
        <end position="486"/>
    </location>
</feature>
<reference evidence="6" key="1">
    <citation type="submission" date="2017-02" db="EMBL/GenBank/DDBJ databases">
        <title>Comparative genomics and description of representatives of a novel lineage of planctomycetes thriving in anoxic sediments.</title>
        <authorList>
            <person name="Spring S."/>
            <person name="Bunk B."/>
            <person name="Sproer C."/>
        </authorList>
    </citation>
    <scope>NUCLEOTIDE SEQUENCE [LARGE SCALE GENOMIC DNA]</scope>
    <source>
        <strain evidence="6">ST-NAGAB-D1</strain>
    </source>
</reference>
<accession>A0A1U9NLK9</accession>
<dbReference type="InterPro" id="IPR050498">
    <property type="entry name" value="Ycf3"/>
</dbReference>
<evidence type="ECO:0000256" key="1">
    <source>
        <dbReference type="ARBA" id="ARBA00022737"/>
    </source>
</evidence>
<evidence type="ECO:0000313" key="5">
    <source>
        <dbReference type="EMBL" id="AQT68799.1"/>
    </source>
</evidence>
<gene>
    <name evidence="5" type="ORF">STSP2_01972</name>
</gene>
<dbReference type="AlphaFoldDB" id="A0A1U9NLK9"/>
<dbReference type="RefSeq" id="WP_146662111.1">
    <property type="nucleotide sequence ID" value="NZ_CP019791.1"/>
</dbReference>
<organism evidence="5 6">
    <name type="scientific">Anaerohalosphaera lusitana</name>
    <dbReference type="NCBI Taxonomy" id="1936003"/>
    <lineage>
        <taxon>Bacteria</taxon>
        <taxon>Pseudomonadati</taxon>
        <taxon>Planctomycetota</taxon>
        <taxon>Phycisphaerae</taxon>
        <taxon>Sedimentisphaerales</taxon>
        <taxon>Anaerohalosphaeraceae</taxon>
        <taxon>Anaerohalosphaera</taxon>
    </lineage>
</organism>
<dbReference type="Pfam" id="PF13432">
    <property type="entry name" value="TPR_16"/>
    <property type="match status" value="2"/>
</dbReference>
<dbReference type="SMART" id="SM00028">
    <property type="entry name" value="TPR"/>
    <property type="match status" value="7"/>
</dbReference>
<evidence type="ECO:0000256" key="2">
    <source>
        <dbReference type="ARBA" id="ARBA00022803"/>
    </source>
</evidence>
<feature type="repeat" description="TPR" evidence="3">
    <location>
        <begin position="404"/>
        <end position="437"/>
    </location>
</feature>
<feature type="signal peptide" evidence="4">
    <location>
        <begin position="1"/>
        <end position="41"/>
    </location>
</feature>
<dbReference type="Pfam" id="PF13181">
    <property type="entry name" value="TPR_8"/>
    <property type="match status" value="1"/>
</dbReference>
<dbReference type="KEGG" id="alus:STSP2_01972"/>
<dbReference type="Proteomes" id="UP000189674">
    <property type="component" value="Chromosome"/>
</dbReference>
<evidence type="ECO:0000256" key="4">
    <source>
        <dbReference type="SAM" id="SignalP"/>
    </source>
</evidence>
<feature type="repeat" description="TPR" evidence="3">
    <location>
        <begin position="125"/>
        <end position="158"/>
    </location>
</feature>
<evidence type="ECO:0000313" key="6">
    <source>
        <dbReference type="Proteomes" id="UP000189674"/>
    </source>
</evidence>
<evidence type="ECO:0000256" key="3">
    <source>
        <dbReference type="PROSITE-ProRule" id="PRU00339"/>
    </source>
</evidence>
<keyword evidence="2 3" id="KW-0802">TPR repeat</keyword>
<dbReference type="Gene3D" id="1.25.40.10">
    <property type="entry name" value="Tetratricopeptide repeat domain"/>
    <property type="match status" value="2"/>
</dbReference>
<dbReference type="EMBL" id="CP019791">
    <property type="protein sequence ID" value="AQT68799.1"/>
    <property type="molecule type" value="Genomic_DNA"/>
</dbReference>
<feature type="repeat" description="TPR" evidence="3">
    <location>
        <begin position="159"/>
        <end position="192"/>
    </location>
</feature>
<dbReference type="InterPro" id="IPR019734">
    <property type="entry name" value="TPR_rpt"/>
</dbReference>
<dbReference type="OrthoDB" id="249504at2"/>
<keyword evidence="6" id="KW-1185">Reference proteome</keyword>
<keyword evidence="4" id="KW-0732">Signal</keyword>
<dbReference type="InterPro" id="IPR011990">
    <property type="entry name" value="TPR-like_helical_dom_sf"/>
</dbReference>
<dbReference type="SUPFAM" id="SSF48452">
    <property type="entry name" value="TPR-like"/>
    <property type="match status" value="2"/>
</dbReference>
<protein>
    <submittedName>
        <fullName evidence="5">Tetratricopeptide repeat protein</fullName>
    </submittedName>
</protein>
<name>A0A1U9NLK9_9BACT</name>
<sequence precursor="true">MFTGGKDNAMKNSADTQMHKTRTILFALLALAAMLTTNMQAAEQPVRIEPRSGQTNLTGEQLAMWNDPDFQKQFTQSYIAETEIEPRVTVDERDDMQEVLELISDDKLDGAVELLRKNRNEAASAVFDFTLANIYFQQEKLDQAAEVYNVAVDKYPKFRRAWKNLGLIYVRQSSFAPAVECLTRVISLGGGDATSYGLLGFAYSSLDKSIPAESAYRMAILLDSETLDWKMGLARSFFKQERYGEAVALLGQLIKDQPENKDLWLLQANAYVGMGKPLESAEILEFVDHLGQSTAESLFMLGDIYINEQLYEIAADSYMRAMDKNPDQNVERSLRCAKILAARAAYDQTQLLVSNIESTYENQLSDEQKKNLLKIRSRLAVAKGSADEEAKVLEKIVELDPLDGEALILLGQHYGRKGDTEQAIFYFERAAGIDEYEADAKIRHAQLLVRNGHYAKALPLLRSAQRIEPRENVQEYLEQVERVAKR</sequence>
<proteinExistence type="predicted"/>
<dbReference type="PANTHER" id="PTHR44858:SF1">
    <property type="entry name" value="UDP-N-ACETYLGLUCOSAMINE--PEPTIDE N-ACETYLGLUCOSAMINYLTRANSFERASE SPINDLY-RELATED"/>
    <property type="match status" value="1"/>
</dbReference>
<feature type="repeat" description="TPR" evidence="3">
    <location>
        <begin position="295"/>
        <end position="328"/>
    </location>
</feature>
<dbReference type="STRING" id="1936003.STSP2_01972"/>
<dbReference type="Pfam" id="PF14559">
    <property type="entry name" value="TPR_19"/>
    <property type="match status" value="1"/>
</dbReference>
<keyword evidence="1" id="KW-0677">Repeat</keyword>